<dbReference type="Proteomes" id="UP000266861">
    <property type="component" value="Unassembled WGS sequence"/>
</dbReference>
<organism evidence="1 2">
    <name type="scientific">Diversispora epigaea</name>
    <dbReference type="NCBI Taxonomy" id="1348612"/>
    <lineage>
        <taxon>Eukaryota</taxon>
        <taxon>Fungi</taxon>
        <taxon>Fungi incertae sedis</taxon>
        <taxon>Mucoromycota</taxon>
        <taxon>Glomeromycotina</taxon>
        <taxon>Glomeromycetes</taxon>
        <taxon>Diversisporales</taxon>
        <taxon>Diversisporaceae</taxon>
        <taxon>Diversispora</taxon>
    </lineage>
</organism>
<name>A0A397GX79_9GLOM</name>
<keyword evidence="2" id="KW-1185">Reference proteome</keyword>
<proteinExistence type="predicted"/>
<comment type="caution">
    <text evidence="1">The sequence shown here is derived from an EMBL/GenBank/DDBJ whole genome shotgun (WGS) entry which is preliminary data.</text>
</comment>
<dbReference type="EMBL" id="PQFF01000368">
    <property type="protein sequence ID" value="RHZ55465.1"/>
    <property type="molecule type" value="Genomic_DNA"/>
</dbReference>
<evidence type="ECO:0000313" key="2">
    <source>
        <dbReference type="Proteomes" id="UP000266861"/>
    </source>
</evidence>
<gene>
    <name evidence="1" type="ORF">Glove_415g35</name>
</gene>
<dbReference type="AlphaFoldDB" id="A0A397GX79"/>
<evidence type="ECO:0000313" key="1">
    <source>
        <dbReference type="EMBL" id="RHZ55465.1"/>
    </source>
</evidence>
<sequence>MYSKRYIVVVVEHLSRTTGCKTTPKENVKLTILVIKFLNNDIKQKKHAHDATYSVTHFINTRSRLFSYQAVSSLGMVVMSCINY</sequence>
<accession>A0A397GX79</accession>
<protein>
    <submittedName>
        <fullName evidence="1">Uncharacterized protein</fullName>
    </submittedName>
</protein>
<reference evidence="1 2" key="1">
    <citation type="submission" date="2018-08" db="EMBL/GenBank/DDBJ databases">
        <title>Genome and evolution of the arbuscular mycorrhizal fungus Diversispora epigaea (formerly Glomus versiforme) and its bacterial endosymbionts.</title>
        <authorList>
            <person name="Sun X."/>
            <person name="Fei Z."/>
            <person name="Harrison M."/>
        </authorList>
    </citation>
    <scope>NUCLEOTIDE SEQUENCE [LARGE SCALE GENOMIC DNA]</scope>
    <source>
        <strain evidence="1 2">IT104</strain>
    </source>
</reference>